<reference evidence="6 7" key="1">
    <citation type="submission" date="2018-08" db="EMBL/GenBank/DDBJ databases">
        <authorList>
            <person name="Laetsch R D."/>
            <person name="Stevens L."/>
            <person name="Kumar S."/>
            <person name="Blaxter L. M."/>
        </authorList>
    </citation>
    <scope>NUCLEOTIDE SEQUENCE [LARGE SCALE GENOMIC DNA]</scope>
</reference>
<dbReference type="PROSITE" id="PS51635">
    <property type="entry name" value="PNPLA"/>
    <property type="match status" value="1"/>
</dbReference>
<dbReference type="OrthoDB" id="14252at2759"/>
<dbReference type="STRING" id="42156.A0A3P6TX77"/>
<feature type="active site" description="Nucleophile" evidence="4">
    <location>
        <position position="221"/>
    </location>
</feature>
<proteinExistence type="predicted"/>
<evidence type="ECO:0000259" key="5">
    <source>
        <dbReference type="PROSITE" id="PS51635"/>
    </source>
</evidence>
<evidence type="ECO:0000256" key="2">
    <source>
        <dbReference type="ARBA" id="ARBA00022963"/>
    </source>
</evidence>
<dbReference type="PANTHER" id="PTHR24185">
    <property type="entry name" value="CALCIUM-INDEPENDENT PHOSPHOLIPASE A2-GAMMA"/>
    <property type="match status" value="1"/>
</dbReference>
<dbReference type="EMBL" id="UYRX01001061">
    <property type="protein sequence ID" value="VDK87959.1"/>
    <property type="molecule type" value="Genomic_DNA"/>
</dbReference>
<feature type="short sequence motif" description="GXSXG" evidence="4">
    <location>
        <begin position="219"/>
        <end position="223"/>
    </location>
</feature>
<keyword evidence="7" id="KW-1185">Reference proteome</keyword>
<dbReference type="GO" id="GO:0047499">
    <property type="term" value="F:calcium-independent phospholipase A2 activity"/>
    <property type="evidence" value="ECO:0007669"/>
    <property type="project" value="TreeGrafter"/>
</dbReference>
<dbReference type="OMA" id="SRRSTHW"/>
<dbReference type="Gene3D" id="3.40.1090.10">
    <property type="entry name" value="Cytosolic phospholipase A2 catalytic domain"/>
    <property type="match status" value="1"/>
</dbReference>
<evidence type="ECO:0000256" key="1">
    <source>
        <dbReference type="ARBA" id="ARBA00022801"/>
    </source>
</evidence>
<dbReference type="Proteomes" id="UP000277928">
    <property type="component" value="Unassembled WGS sequence"/>
</dbReference>
<keyword evidence="3 4" id="KW-0443">Lipid metabolism</keyword>
<dbReference type="InterPro" id="IPR002641">
    <property type="entry name" value="PNPLA_dom"/>
</dbReference>
<dbReference type="GO" id="GO:0016042">
    <property type="term" value="P:lipid catabolic process"/>
    <property type="evidence" value="ECO:0007669"/>
    <property type="project" value="UniProtKB-UniRule"/>
</dbReference>
<dbReference type="GO" id="GO:0019369">
    <property type="term" value="P:arachidonate metabolic process"/>
    <property type="evidence" value="ECO:0007669"/>
    <property type="project" value="TreeGrafter"/>
</dbReference>
<dbReference type="GO" id="GO:0016020">
    <property type="term" value="C:membrane"/>
    <property type="evidence" value="ECO:0007669"/>
    <property type="project" value="TreeGrafter"/>
</dbReference>
<feature type="domain" description="PNPLA" evidence="5">
    <location>
        <begin position="185"/>
        <end position="380"/>
    </location>
</feature>
<dbReference type="AlphaFoldDB" id="A0A3P6TX77"/>
<accession>A0A3P6TX77</accession>
<dbReference type="SUPFAM" id="SSF52151">
    <property type="entry name" value="FabD/lysophospholipase-like"/>
    <property type="match status" value="1"/>
</dbReference>
<dbReference type="InterPro" id="IPR045217">
    <property type="entry name" value="PNPLA8-like"/>
</dbReference>
<dbReference type="Pfam" id="PF01734">
    <property type="entry name" value="Patatin"/>
    <property type="match status" value="1"/>
</dbReference>
<evidence type="ECO:0000313" key="6">
    <source>
        <dbReference type="EMBL" id="VDK87959.1"/>
    </source>
</evidence>
<evidence type="ECO:0000256" key="4">
    <source>
        <dbReference type="PROSITE-ProRule" id="PRU01161"/>
    </source>
</evidence>
<dbReference type="InterPro" id="IPR016035">
    <property type="entry name" value="Acyl_Trfase/lysoPLipase"/>
</dbReference>
<feature type="active site" description="Proton acceptor" evidence="4">
    <location>
        <position position="367"/>
    </location>
</feature>
<feature type="short sequence motif" description="DGA/G" evidence="4">
    <location>
        <begin position="367"/>
        <end position="369"/>
    </location>
</feature>
<comment type="caution">
    <text evidence="4">Lacks conserved residue(s) required for the propagation of feature annotation.</text>
</comment>
<keyword evidence="1 4" id="KW-0378">Hydrolase</keyword>
<evidence type="ECO:0000256" key="3">
    <source>
        <dbReference type="ARBA" id="ARBA00023098"/>
    </source>
</evidence>
<organism evidence="6 7">
    <name type="scientific">Litomosoides sigmodontis</name>
    <name type="common">Filarial nematode worm</name>
    <dbReference type="NCBI Taxonomy" id="42156"/>
    <lineage>
        <taxon>Eukaryota</taxon>
        <taxon>Metazoa</taxon>
        <taxon>Ecdysozoa</taxon>
        <taxon>Nematoda</taxon>
        <taxon>Chromadorea</taxon>
        <taxon>Rhabditida</taxon>
        <taxon>Spirurina</taxon>
        <taxon>Spiruromorpha</taxon>
        <taxon>Filarioidea</taxon>
        <taxon>Onchocercidae</taxon>
        <taxon>Litomosoides</taxon>
    </lineage>
</organism>
<evidence type="ECO:0000313" key="7">
    <source>
        <dbReference type="Proteomes" id="UP000277928"/>
    </source>
</evidence>
<name>A0A3P6TX77_LITSI</name>
<sequence length="522" mass="59292">MTNMAFAGPRARFQVINFSENNDGWWWGWRVFPASPFKLIRFDWLFAVICGKELQHLFGIWAKGSRTPERGLREKITKMGKAMELQRTQKIRTQRIKAISIPKSVIFDQTRLLVSNLLSAETDGSVMLRTRDLCKHYMEHPEARAAGFQFHDSVIKKLKLLLLRTNDEILKEHIRQFLRLVGDVSIPRGAGIRVLSLDGGGTKGVLGLDVVEVFDLIVGVSTGAIIGTLLAAKRLSVEKCKEVYIEISRELFSQGKFSGVIGEDTLLEICSRWETPMLSIVSCTVNTPTLQPYIFRTYGHPNGSESHYRGGCNYKAWEALQASAAAPGYFQEYSSIINLRSLYVLEYWLSSQSCCFVVSLGSFLYQDGGVLTNNPTALAVHEARMLWPHERIQCVVSVGNGKTVSEVELNGMKMSTRLQEKILRIIDSATDTELVDLCMRDTLSQGSYVRFNPYTSYPYSLDEIDPKNLYYFMLEQMSQDAQLYISRNQTKFEATAKVLLAKPSLKQRFVRNWNKLIIQRII</sequence>
<dbReference type="PANTHER" id="PTHR24185:SF1">
    <property type="entry name" value="CALCIUM-INDEPENDENT PHOSPHOLIPASE A2-GAMMA"/>
    <property type="match status" value="1"/>
</dbReference>
<dbReference type="CDD" id="cd07211">
    <property type="entry name" value="Pat_PNPLA8"/>
    <property type="match status" value="1"/>
</dbReference>
<protein>
    <recommendedName>
        <fullName evidence="5">PNPLA domain-containing protein</fullName>
    </recommendedName>
</protein>
<gene>
    <name evidence="6" type="ORF">NLS_LOCUS8423</name>
</gene>
<keyword evidence="2 4" id="KW-0442">Lipid degradation</keyword>